<proteinExistence type="predicted"/>
<name>A0A1N5YYB4_9ACTN</name>
<protein>
    <submittedName>
        <fullName evidence="2">Uncharacterized protein</fullName>
    </submittedName>
</protein>
<reference evidence="3" key="1">
    <citation type="submission" date="2016-12" db="EMBL/GenBank/DDBJ databases">
        <authorList>
            <person name="Varghese N."/>
            <person name="Submissions S."/>
        </authorList>
    </citation>
    <scope>NUCLEOTIDE SEQUENCE [LARGE SCALE GENOMIC DNA]</scope>
    <source>
        <strain evidence="3">DSM 45599</strain>
    </source>
</reference>
<organism evidence="2 3">
    <name type="scientific">Micromonospora cremea</name>
    <dbReference type="NCBI Taxonomy" id="709881"/>
    <lineage>
        <taxon>Bacteria</taxon>
        <taxon>Bacillati</taxon>
        <taxon>Actinomycetota</taxon>
        <taxon>Actinomycetes</taxon>
        <taxon>Micromonosporales</taxon>
        <taxon>Micromonosporaceae</taxon>
        <taxon>Micromonospora</taxon>
    </lineage>
</organism>
<evidence type="ECO:0000313" key="2">
    <source>
        <dbReference type="EMBL" id="SIN14589.1"/>
    </source>
</evidence>
<evidence type="ECO:0000256" key="1">
    <source>
        <dbReference type="SAM" id="MobiDB-lite"/>
    </source>
</evidence>
<sequence length="30" mass="3058">MAHTDVAELPADAQTFSERTAGIPGTRASG</sequence>
<dbReference type="STRING" id="709881.SAMN04489832_3430"/>
<dbReference type="Proteomes" id="UP000185124">
    <property type="component" value="Unassembled WGS sequence"/>
</dbReference>
<evidence type="ECO:0000313" key="3">
    <source>
        <dbReference type="Proteomes" id="UP000185124"/>
    </source>
</evidence>
<gene>
    <name evidence="2" type="ORF">SAMN04489832_3430</name>
</gene>
<accession>A0A1N5YYB4</accession>
<dbReference type="AlphaFoldDB" id="A0A1N5YYB4"/>
<feature type="region of interest" description="Disordered" evidence="1">
    <location>
        <begin position="1"/>
        <end position="30"/>
    </location>
</feature>
<keyword evidence="3" id="KW-1185">Reference proteome</keyword>
<dbReference type="EMBL" id="FSQT01000002">
    <property type="protein sequence ID" value="SIN14589.1"/>
    <property type="molecule type" value="Genomic_DNA"/>
</dbReference>